<dbReference type="CDD" id="cd00118">
    <property type="entry name" value="LysM"/>
    <property type="match status" value="4"/>
</dbReference>
<dbReference type="OrthoDB" id="977752at2"/>
<dbReference type="SUPFAM" id="SSF54106">
    <property type="entry name" value="LysM domain"/>
    <property type="match status" value="3"/>
</dbReference>
<evidence type="ECO:0000313" key="3">
    <source>
        <dbReference type="EMBL" id="AXI99317.1"/>
    </source>
</evidence>
<protein>
    <submittedName>
        <fullName evidence="3">Rare lipoprotein A</fullName>
    </submittedName>
</protein>
<reference evidence="3 4" key="1">
    <citation type="submission" date="2018-03" db="EMBL/GenBank/DDBJ databases">
        <title>Phenotypic and genomic properties of Cyclonatronum proteinivorum gen. nov., sp. nov., a haloalkaliphilic bacteroidete from soda lakes possessing Na+-translocating rhodopsin.</title>
        <authorList>
            <person name="Toshchakov S.V."/>
            <person name="Korzhenkov A."/>
            <person name="Samarov N.I."/>
            <person name="Kublanov I.V."/>
            <person name="Muntyan M.S."/>
            <person name="Sorokin D.Y."/>
        </authorList>
    </citation>
    <scope>NUCLEOTIDE SEQUENCE [LARGE SCALE GENOMIC DNA]</scope>
    <source>
        <strain evidence="3 4">Omega</strain>
    </source>
</reference>
<keyword evidence="3" id="KW-0449">Lipoprotein</keyword>
<dbReference type="Pfam" id="PF01476">
    <property type="entry name" value="LysM"/>
    <property type="match status" value="4"/>
</dbReference>
<feature type="domain" description="LysM" evidence="2">
    <location>
        <begin position="133"/>
        <end position="176"/>
    </location>
</feature>
<dbReference type="InterPro" id="IPR036779">
    <property type="entry name" value="LysM_dom_sf"/>
</dbReference>
<name>A0A345UFR6_9BACT</name>
<feature type="compositionally biased region" description="Basic and acidic residues" evidence="1">
    <location>
        <begin position="108"/>
        <end position="118"/>
    </location>
</feature>
<feature type="domain" description="LysM" evidence="2">
    <location>
        <begin position="57"/>
        <end position="100"/>
    </location>
</feature>
<dbReference type="KEGG" id="cprv:CYPRO_0029"/>
<dbReference type="PANTHER" id="PTHR33734">
    <property type="entry name" value="LYSM DOMAIN-CONTAINING GPI-ANCHORED PROTEIN 2"/>
    <property type="match status" value="1"/>
</dbReference>
<dbReference type="CDD" id="cd22268">
    <property type="entry name" value="DPBB_RlpA-like"/>
    <property type="match status" value="1"/>
</dbReference>
<organism evidence="3 4">
    <name type="scientific">Cyclonatronum proteinivorum</name>
    <dbReference type="NCBI Taxonomy" id="1457365"/>
    <lineage>
        <taxon>Bacteria</taxon>
        <taxon>Pseudomonadati</taxon>
        <taxon>Balneolota</taxon>
        <taxon>Balneolia</taxon>
        <taxon>Balneolales</taxon>
        <taxon>Cyclonatronaceae</taxon>
        <taxon>Cyclonatronum</taxon>
    </lineage>
</organism>
<evidence type="ECO:0000313" key="4">
    <source>
        <dbReference type="Proteomes" id="UP000254808"/>
    </source>
</evidence>
<dbReference type="PROSITE" id="PS51782">
    <property type="entry name" value="LYSM"/>
    <property type="match status" value="3"/>
</dbReference>
<dbReference type="SMART" id="SM00257">
    <property type="entry name" value="LysM"/>
    <property type="match status" value="4"/>
</dbReference>
<dbReference type="GO" id="GO:0008932">
    <property type="term" value="F:lytic endotransglycosylase activity"/>
    <property type="evidence" value="ECO:0007669"/>
    <property type="project" value="TreeGrafter"/>
</dbReference>
<dbReference type="PANTHER" id="PTHR33734:SF22">
    <property type="entry name" value="MEMBRANE-BOUND LYTIC MUREIN TRANSGLYCOSYLASE D"/>
    <property type="match status" value="1"/>
</dbReference>
<accession>A0A345UFR6</accession>
<feature type="compositionally biased region" description="Low complexity" evidence="1">
    <location>
        <begin position="178"/>
        <end position="191"/>
    </location>
</feature>
<dbReference type="Proteomes" id="UP000254808">
    <property type="component" value="Chromosome"/>
</dbReference>
<dbReference type="Gene3D" id="2.40.40.10">
    <property type="entry name" value="RlpA-like domain"/>
    <property type="match status" value="1"/>
</dbReference>
<dbReference type="InterPro" id="IPR018392">
    <property type="entry name" value="LysM"/>
</dbReference>
<gene>
    <name evidence="3" type="ORF">CYPRO_0029</name>
</gene>
<evidence type="ECO:0000259" key="2">
    <source>
        <dbReference type="PROSITE" id="PS51782"/>
    </source>
</evidence>
<proteinExistence type="predicted"/>
<dbReference type="EMBL" id="CP027806">
    <property type="protein sequence ID" value="AXI99317.1"/>
    <property type="molecule type" value="Genomic_DNA"/>
</dbReference>
<dbReference type="Gene3D" id="3.10.350.10">
    <property type="entry name" value="LysM domain"/>
    <property type="match status" value="3"/>
</dbReference>
<dbReference type="InterPro" id="IPR009009">
    <property type="entry name" value="RlpA-like_DPBB"/>
</dbReference>
<feature type="region of interest" description="Disordered" evidence="1">
    <location>
        <begin position="103"/>
        <end position="132"/>
    </location>
</feature>
<dbReference type="Pfam" id="PF03330">
    <property type="entry name" value="DPBB_1"/>
    <property type="match status" value="1"/>
</dbReference>
<sequence length="441" mass="48987">MFMFPNAHPVYRTVVLIGAFFFYGMFTPDAKTEASAASLSLFTIMTEYPELQSDDRRTHTVAQRETLFGIARRYSVTVQNLRDWNELETDALREGQRLFVEPPVESSEDIRTEVREPEMPEPAVSPGTPDGRQIHTVGQGQTMFSISREYGVTVRELLEWNNLSSPDLRIGQRLFLEPPSESPASAQPDSEVQSPPAGERLSLEREAPRYTYHTVRAGETLSGIARQHNISLTELRNLNSIRSDLISIGQQLVVGREVSAPRVTGLGVESTAQGRFFTHTVQRNESLASLLETHQMDEKDFQALNPGLTGRDMRTGLELVLLAPPTVSHANPYRVRNAGAANNGNRDTMPATVYSSNMRGMVTTSGELYNPSQLTAAHPSLPLGSVVHLHNPDKNLGIFVLINDRTTDSRIRLSDAAFRALRLSESESPRVLIDTRTDSDS</sequence>
<keyword evidence="4" id="KW-1185">Reference proteome</keyword>
<feature type="region of interest" description="Disordered" evidence="1">
    <location>
        <begin position="178"/>
        <end position="206"/>
    </location>
</feature>
<evidence type="ECO:0000256" key="1">
    <source>
        <dbReference type="SAM" id="MobiDB-lite"/>
    </source>
</evidence>
<dbReference type="InterPro" id="IPR036908">
    <property type="entry name" value="RlpA-like_sf"/>
</dbReference>
<dbReference type="AlphaFoldDB" id="A0A345UFR6"/>
<feature type="domain" description="LysM" evidence="2">
    <location>
        <begin position="211"/>
        <end position="254"/>
    </location>
</feature>